<dbReference type="AlphaFoldDB" id="A0A835Q081"/>
<dbReference type="EMBL" id="JADCNM010000011">
    <property type="protein sequence ID" value="KAG0463159.1"/>
    <property type="molecule type" value="Genomic_DNA"/>
</dbReference>
<evidence type="ECO:0000313" key="2">
    <source>
        <dbReference type="EMBL" id="KAG0463159.1"/>
    </source>
</evidence>
<name>A0A835Q081_VANPL</name>
<proteinExistence type="predicted"/>
<dbReference type="Proteomes" id="UP000639772">
    <property type="component" value="Chromosome 11"/>
</dbReference>
<evidence type="ECO:0000256" key="1">
    <source>
        <dbReference type="SAM" id="MobiDB-lite"/>
    </source>
</evidence>
<reference evidence="2 3" key="1">
    <citation type="journal article" date="2020" name="Nat. Food">
        <title>A phased Vanilla planifolia genome enables genetic improvement of flavour and production.</title>
        <authorList>
            <person name="Hasing T."/>
            <person name="Tang H."/>
            <person name="Brym M."/>
            <person name="Khazi F."/>
            <person name="Huang T."/>
            <person name="Chambers A.H."/>
        </authorList>
    </citation>
    <scope>NUCLEOTIDE SEQUENCE [LARGE SCALE GENOMIC DNA]</scope>
    <source>
        <tissue evidence="2">Leaf</tissue>
    </source>
</reference>
<accession>A0A835Q081</accession>
<feature type="region of interest" description="Disordered" evidence="1">
    <location>
        <begin position="42"/>
        <end position="94"/>
    </location>
</feature>
<comment type="caution">
    <text evidence="2">The sequence shown here is derived from an EMBL/GenBank/DDBJ whole genome shotgun (WGS) entry which is preliminary data.</text>
</comment>
<sequence length="94" mass="10147">MDINKDKPFGGVLKQKSFAADDALKPVILNFEKQNAVLSKIKTRPASNGKSAANHSATNCHPQFYDRRSAKPGTTLPTHSQSSEKPDTTSPPSP</sequence>
<protein>
    <submittedName>
        <fullName evidence="2">Uncharacterized protein</fullName>
    </submittedName>
</protein>
<organism evidence="2 3">
    <name type="scientific">Vanilla planifolia</name>
    <name type="common">Vanilla</name>
    <dbReference type="NCBI Taxonomy" id="51239"/>
    <lineage>
        <taxon>Eukaryota</taxon>
        <taxon>Viridiplantae</taxon>
        <taxon>Streptophyta</taxon>
        <taxon>Embryophyta</taxon>
        <taxon>Tracheophyta</taxon>
        <taxon>Spermatophyta</taxon>
        <taxon>Magnoliopsida</taxon>
        <taxon>Liliopsida</taxon>
        <taxon>Asparagales</taxon>
        <taxon>Orchidaceae</taxon>
        <taxon>Vanilloideae</taxon>
        <taxon>Vanilleae</taxon>
        <taxon>Vanilla</taxon>
    </lineage>
</organism>
<gene>
    <name evidence="2" type="ORF">HPP92_021635</name>
</gene>
<feature type="compositionally biased region" description="Polar residues" evidence="1">
    <location>
        <begin position="45"/>
        <end position="61"/>
    </location>
</feature>
<evidence type="ECO:0000313" key="3">
    <source>
        <dbReference type="Proteomes" id="UP000639772"/>
    </source>
</evidence>